<feature type="transmembrane region" description="Helical" evidence="1">
    <location>
        <begin position="148"/>
        <end position="166"/>
    </location>
</feature>
<keyword evidence="1" id="KW-0472">Membrane</keyword>
<dbReference type="RefSeq" id="WP_074182889.1">
    <property type="nucleotide sequence ID" value="NZ_FLAC01000005.1"/>
</dbReference>
<accession>A0A8G2A3J2</accession>
<evidence type="ECO:0000256" key="1">
    <source>
        <dbReference type="SAM" id="Phobius"/>
    </source>
</evidence>
<dbReference type="Proteomes" id="UP000078124">
    <property type="component" value="Unassembled WGS sequence"/>
</dbReference>
<evidence type="ECO:0000313" key="3">
    <source>
        <dbReference type="Proteomes" id="UP000078124"/>
    </source>
</evidence>
<name>A0A8G2A3J2_RAOPL</name>
<feature type="transmembrane region" description="Helical" evidence="1">
    <location>
        <begin position="112"/>
        <end position="128"/>
    </location>
</feature>
<evidence type="ECO:0000313" key="2">
    <source>
        <dbReference type="EMBL" id="SBL80471.1"/>
    </source>
</evidence>
<protein>
    <submittedName>
        <fullName evidence="2">Uncharacterized protein</fullName>
    </submittedName>
</protein>
<gene>
    <name evidence="2" type="ORF">SAMEA2273876_01693</name>
</gene>
<organism evidence="2 3">
    <name type="scientific">Raoultella planticola</name>
    <name type="common">Klebsiella planticola</name>
    <dbReference type="NCBI Taxonomy" id="575"/>
    <lineage>
        <taxon>Bacteria</taxon>
        <taxon>Pseudomonadati</taxon>
        <taxon>Pseudomonadota</taxon>
        <taxon>Gammaproteobacteria</taxon>
        <taxon>Enterobacterales</taxon>
        <taxon>Enterobacteriaceae</taxon>
        <taxon>Klebsiella/Raoultella group</taxon>
        <taxon>Raoultella</taxon>
    </lineage>
</organism>
<feature type="transmembrane region" description="Helical" evidence="1">
    <location>
        <begin position="81"/>
        <end position="100"/>
    </location>
</feature>
<proteinExistence type="predicted"/>
<comment type="caution">
    <text evidence="2">The sequence shown here is derived from an EMBL/GenBank/DDBJ whole genome shotgun (WGS) entry which is preliminary data.</text>
</comment>
<dbReference type="AlphaFoldDB" id="A0A8G2A3J2"/>
<sequence>MNLGNEFPKKQNVYKGMWYLITNTKRFVLSAAENSMAFELEKEEYQRKLEQGNYSLDPKNHTYSHPQRLKELRTLLFKTTVYIFIIIILIAGIGFYTGVLKITPHLSWKNSASALGIILISWSTLFQLGWGNGSWSGTCLDELVRNSLFRHVFSTGVFLSLLYFVLPE</sequence>
<dbReference type="EMBL" id="FLAC01000005">
    <property type="protein sequence ID" value="SBL80471.1"/>
    <property type="molecule type" value="Genomic_DNA"/>
</dbReference>
<keyword evidence="1" id="KW-0812">Transmembrane</keyword>
<keyword evidence="1" id="KW-1133">Transmembrane helix</keyword>
<reference evidence="2 3" key="1">
    <citation type="submission" date="2016-05" db="EMBL/GenBank/DDBJ databases">
        <authorList>
            <consortium name="Pathogen Informatics"/>
        </authorList>
    </citation>
    <scope>NUCLEOTIDE SEQUENCE [LARGE SCALE GENOMIC DNA]</scope>
    <source>
        <strain evidence="2 3">2880STDY5682802</strain>
    </source>
</reference>